<dbReference type="STRING" id="882083.SacmaDRAFT_3674"/>
<dbReference type="AlphaFoldDB" id="H5WZV0"/>
<organism evidence="1 2">
    <name type="scientific">Saccharomonospora marina XMU15</name>
    <dbReference type="NCBI Taxonomy" id="882083"/>
    <lineage>
        <taxon>Bacteria</taxon>
        <taxon>Bacillati</taxon>
        <taxon>Actinomycetota</taxon>
        <taxon>Actinomycetes</taxon>
        <taxon>Pseudonocardiales</taxon>
        <taxon>Pseudonocardiaceae</taxon>
        <taxon>Saccharomonospora</taxon>
    </lineage>
</organism>
<accession>H5WZV0</accession>
<proteinExistence type="predicted"/>
<dbReference type="EMBL" id="CM001439">
    <property type="protein sequence ID" value="EHR51887.1"/>
    <property type="molecule type" value="Genomic_DNA"/>
</dbReference>
<evidence type="ECO:0000313" key="1">
    <source>
        <dbReference type="EMBL" id="EHR51887.1"/>
    </source>
</evidence>
<evidence type="ECO:0000313" key="2">
    <source>
        <dbReference type="Proteomes" id="UP000004926"/>
    </source>
</evidence>
<sequence length="310" mass="34529">MALSGASDWTPLACAVTDTRERAGRYAPSDRREEAEAARREAGYVEAWEARRNGRFVRLWVLRVRVEVAALDWTDARWRLCGYLRRPYHRVGDAPVLYALGRPTLREGSVAGVDVDYPLEALDHRQDRAPFGAFERAHVDQYVRALRAARARALIPAERPDWPECAAPGEGHWPARSGVPDHVRLGLWRCCHQVLFLAGPGEAESRAQELASTIVSHTGCPLGVVAALEPDDGHAAADGRWVHPACTLGPARVAALWDDYDLAQHDVGETAALADVYAYAAERVRMSFERDARRHSVNWNAVECKPMQRQ</sequence>
<gene>
    <name evidence="1" type="ORF">SacmaDRAFT_3674</name>
</gene>
<protein>
    <submittedName>
        <fullName evidence="1">Uncharacterized protein</fullName>
    </submittedName>
</protein>
<dbReference type="eggNOG" id="ENOG503234A">
    <property type="taxonomic scope" value="Bacteria"/>
</dbReference>
<dbReference type="RefSeq" id="WP_009155269.1">
    <property type="nucleotide sequence ID" value="NZ_CM001439.1"/>
</dbReference>
<name>H5WZV0_9PSEU</name>
<dbReference type="HOGENOM" id="CLU_885323_0_0_11"/>
<dbReference type="Proteomes" id="UP000004926">
    <property type="component" value="Chromosome"/>
</dbReference>
<reference evidence="1 2" key="1">
    <citation type="journal article" date="2012" name="Stand. Genomic Sci.">
        <title>Genome sequence of the ocean sediment bacterium Saccharomonospora marina type strain (XMU15(T)).</title>
        <authorList>
            <person name="Klenk H.P."/>
            <person name="Lu M."/>
            <person name="Lucas S."/>
            <person name="Lapidus A."/>
            <person name="Copeland A."/>
            <person name="Pitluck S."/>
            <person name="Goodwin L.A."/>
            <person name="Han C."/>
            <person name="Tapia R."/>
            <person name="Brambilla E.M."/>
            <person name="Potter G."/>
            <person name="Land M."/>
            <person name="Ivanova N."/>
            <person name="Rohde M."/>
            <person name="Goker M."/>
            <person name="Detter J.C."/>
            <person name="Li W.J."/>
            <person name="Kyrpides N.C."/>
            <person name="Woyke T."/>
        </authorList>
    </citation>
    <scope>NUCLEOTIDE SEQUENCE [LARGE SCALE GENOMIC DNA]</scope>
    <source>
        <strain evidence="1 2">XMU15</strain>
    </source>
</reference>
<keyword evidence="2" id="KW-1185">Reference proteome</keyword>